<feature type="region of interest" description="Disordered" evidence="6">
    <location>
        <begin position="210"/>
        <end position="237"/>
    </location>
</feature>
<comment type="similarity">
    <text evidence="1">Belongs to the peptidase S10 family.</text>
</comment>
<evidence type="ECO:0000313" key="7">
    <source>
        <dbReference type="EMBL" id="UJO18505.1"/>
    </source>
</evidence>
<proteinExistence type="inferred from homology"/>
<name>A0A9Q8LJF5_PASFU</name>
<keyword evidence="4" id="KW-0378">Hydrolase</keyword>
<dbReference type="Gene3D" id="3.40.50.1820">
    <property type="entry name" value="alpha/beta hydrolase"/>
    <property type="match status" value="1"/>
</dbReference>
<dbReference type="SUPFAM" id="SSF53474">
    <property type="entry name" value="alpha/beta-Hydrolases"/>
    <property type="match status" value="1"/>
</dbReference>
<dbReference type="Pfam" id="PF00450">
    <property type="entry name" value="Peptidase_S10"/>
    <property type="match status" value="1"/>
</dbReference>
<keyword evidence="5" id="KW-0325">Glycoprotein</keyword>
<feature type="compositionally biased region" description="Low complexity" evidence="6">
    <location>
        <begin position="215"/>
        <end position="233"/>
    </location>
</feature>
<evidence type="ECO:0000256" key="4">
    <source>
        <dbReference type="ARBA" id="ARBA00022801"/>
    </source>
</evidence>
<gene>
    <name evidence="7" type="ORF">CLAFUR5_06893</name>
</gene>
<evidence type="ECO:0000256" key="1">
    <source>
        <dbReference type="ARBA" id="ARBA00009431"/>
    </source>
</evidence>
<reference evidence="7" key="2">
    <citation type="journal article" date="2022" name="Microb. Genom.">
        <title>A chromosome-scale genome assembly of the tomato pathogen Cladosporium fulvum reveals a compartmentalized genome architecture and the presence of a dispensable chromosome.</title>
        <authorList>
            <person name="Zaccaron A.Z."/>
            <person name="Chen L.H."/>
            <person name="Samaras A."/>
            <person name="Stergiopoulos I."/>
        </authorList>
    </citation>
    <scope>NUCLEOTIDE SEQUENCE</scope>
    <source>
        <strain evidence="7">Race5_Kim</strain>
    </source>
</reference>
<dbReference type="InterPro" id="IPR033124">
    <property type="entry name" value="Ser_caboxypep_his_AS"/>
</dbReference>
<dbReference type="GeneID" id="71986771"/>
<reference evidence="7" key="1">
    <citation type="submission" date="2021-12" db="EMBL/GenBank/DDBJ databases">
        <authorList>
            <person name="Zaccaron A."/>
            <person name="Stergiopoulos I."/>
        </authorList>
    </citation>
    <scope>NUCLEOTIDE SEQUENCE</scope>
    <source>
        <strain evidence="7">Race5_Kim</strain>
    </source>
</reference>
<keyword evidence="3" id="KW-0645">Protease</keyword>
<evidence type="ECO:0000256" key="2">
    <source>
        <dbReference type="ARBA" id="ARBA00022645"/>
    </source>
</evidence>
<dbReference type="InterPro" id="IPR029058">
    <property type="entry name" value="AB_hydrolase_fold"/>
</dbReference>
<dbReference type="GO" id="GO:0006508">
    <property type="term" value="P:proteolysis"/>
    <property type="evidence" value="ECO:0007669"/>
    <property type="project" value="UniProtKB-KW"/>
</dbReference>
<dbReference type="EMBL" id="CP090168">
    <property type="protein sequence ID" value="UJO18505.1"/>
    <property type="molecule type" value="Genomic_DNA"/>
</dbReference>
<protein>
    <submittedName>
        <fullName evidence="7">Carboxypeptidase S1 B</fullName>
    </submittedName>
</protein>
<dbReference type="GO" id="GO:0004185">
    <property type="term" value="F:serine-type carboxypeptidase activity"/>
    <property type="evidence" value="ECO:0007669"/>
    <property type="project" value="InterPro"/>
</dbReference>
<dbReference type="RefSeq" id="XP_047762871.1">
    <property type="nucleotide sequence ID" value="XM_047906041.1"/>
</dbReference>
<dbReference type="AlphaFoldDB" id="A0A9Q8LJF5"/>
<accession>A0A9Q8LJF5</accession>
<dbReference type="InterPro" id="IPR001563">
    <property type="entry name" value="Peptidase_S10"/>
</dbReference>
<dbReference type="Proteomes" id="UP000756132">
    <property type="component" value="Chromosome 6"/>
</dbReference>
<keyword evidence="2 7" id="KW-0121">Carboxypeptidase</keyword>
<dbReference type="OrthoDB" id="443318at2759"/>
<keyword evidence="8" id="KW-1185">Reference proteome</keyword>
<evidence type="ECO:0000256" key="6">
    <source>
        <dbReference type="SAM" id="MobiDB-lite"/>
    </source>
</evidence>
<dbReference type="PROSITE" id="PS00560">
    <property type="entry name" value="CARBOXYPEPT_SER_HIS"/>
    <property type="match status" value="1"/>
</dbReference>
<dbReference type="KEGG" id="ffu:CLAFUR5_06893"/>
<sequence length="256" mass="27489">MDGLSQSSEASSGAFRSIGDYNRPGWLEDLAYLLESGVKLPMAYGDRDFACNWIGGEAVSLAINYTNTNDFHAAGYTALQTNDSYSGGQVRQYGNLSFSRVFQAGHEIPSYQPETSYKIFMRALNNLDIATGLVNVTSGDGIYSSVGTEDTWAIKNDQPEQPLQFCYVLEPTTCTEDQIDSILNGTAVIRHYIVVDKNSTALFPDVVGGSSSNDTNATTSPGSSSNSPSSYTGKATSNKAGPWVAMMNLAGMVIML</sequence>
<evidence type="ECO:0000256" key="5">
    <source>
        <dbReference type="ARBA" id="ARBA00023180"/>
    </source>
</evidence>
<organism evidence="7 8">
    <name type="scientific">Passalora fulva</name>
    <name type="common">Tomato leaf mold</name>
    <name type="synonym">Cladosporium fulvum</name>
    <dbReference type="NCBI Taxonomy" id="5499"/>
    <lineage>
        <taxon>Eukaryota</taxon>
        <taxon>Fungi</taxon>
        <taxon>Dikarya</taxon>
        <taxon>Ascomycota</taxon>
        <taxon>Pezizomycotina</taxon>
        <taxon>Dothideomycetes</taxon>
        <taxon>Dothideomycetidae</taxon>
        <taxon>Mycosphaerellales</taxon>
        <taxon>Mycosphaerellaceae</taxon>
        <taxon>Fulvia</taxon>
    </lineage>
</organism>
<evidence type="ECO:0000313" key="8">
    <source>
        <dbReference type="Proteomes" id="UP000756132"/>
    </source>
</evidence>
<evidence type="ECO:0000256" key="3">
    <source>
        <dbReference type="ARBA" id="ARBA00022670"/>
    </source>
</evidence>